<dbReference type="SUPFAM" id="SSF48452">
    <property type="entry name" value="TPR-like"/>
    <property type="match status" value="1"/>
</dbReference>
<gene>
    <name evidence="10" type="ordered locus">Pnuc_1827</name>
</gene>
<evidence type="ECO:0000256" key="2">
    <source>
        <dbReference type="ARBA" id="ARBA00005386"/>
    </source>
</evidence>
<feature type="repeat" description="TPR" evidence="8">
    <location>
        <begin position="175"/>
        <end position="208"/>
    </location>
</feature>
<dbReference type="InterPro" id="IPR019734">
    <property type="entry name" value="TPR_rpt"/>
</dbReference>
<reference evidence="10 11" key="1">
    <citation type="journal article" date="2012" name="Stand. Genomic Sci.">
        <title>Complete genome sequence of Polynucleobacter necessarius subsp. asymbioticus type strain (QLW-P1DMWA-1(T)).</title>
        <authorList>
            <person name="Meincke L."/>
            <person name="Copeland A."/>
            <person name="Lapidus A."/>
            <person name="Lucas S."/>
            <person name="Berry K.W."/>
            <person name="Del Rio T.G."/>
            <person name="Hammon N."/>
            <person name="Dalin E."/>
            <person name="Tice H."/>
            <person name="Pitluck S."/>
            <person name="Richardson P."/>
            <person name="Bruce D."/>
            <person name="Goodwin L."/>
            <person name="Han C."/>
            <person name="Tapia R."/>
            <person name="Detter J.C."/>
            <person name="Schmutz J."/>
            <person name="Brettin T."/>
            <person name="Larimer F."/>
            <person name="Land M."/>
            <person name="Hauser L."/>
            <person name="Kyrpides N.C."/>
            <person name="Ivanova N."/>
            <person name="Goker M."/>
            <person name="Woyke T."/>
            <person name="Wu Q.L."/>
            <person name="Pockl M."/>
            <person name="Hahn M.W."/>
            <person name="Klenk H.P."/>
        </authorList>
    </citation>
    <scope>NUCLEOTIDE SEQUENCE [LARGE SCALE GENOMIC DNA]</scope>
    <source>
        <strain evidence="11">DSM 18221 / CIP 109841 / QLW-P1DMWA-1</strain>
    </source>
</reference>
<dbReference type="eggNOG" id="COG3914">
    <property type="taxonomic scope" value="Bacteria"/>
</dbReference>
<dbReference type="PROSITE" id="PS50293">
    <property type="entry name" value="TPR_REGION"/>
    <property type="match status" value="1"/>
</dbReference>
<dbReference type="Gene3D" id="1.25.40.10">
    <property type="entry name" value="Tetratricopeptide repeat domain"/>
    <property type="match status" value="4"/>
</dbReference>
<feature type="repeat" description="TPR" evidence="8">
    <location>
        <begin position="107"/>
        <end position="140"/>
    </location>
</feature>
<comment type="similarity">
    <text evidence="2">Belongs to the glycosyltransferase 41 family. O-GlcNAc transferase subfamily.</text>
</comment>
<feature type="domain" description="O-GlcNAc transferase C-terminal" evidence="9">
    <location>
        <begin position="388"/>
        <end position="540"/>
    </location>
</feature>
<evidence type="ECO:0000256" key="1">
    <source>
        <dbReference type="ARBA" id="ARBA00004922"/>
    </source>
</evidence>
<dbReference type="Gene3D" id="3.40.50.11380">
    <property type="match status" value="1"/>
</dbReference>
<feature type="repeat" description="TPR" evidence="8">
    <location>
        <begin position="243"/>
        <end position="276"/>
    </location>
</feature>
<evidence type="ECO:0000256" key="5">
    <source>
        <dbReference type="ARBA" id="ARBA00022679"/>
    </source>
</evidence>
<name>A4SZX6_POLAQ</name>
<dbReference type="PANTHER" id="PTHR44998">
    <property type="match status" value="1"/>
</dbReference>
<dbReference type="Gene3D" id="3.40.50.2000">
    <property type="entry name" value="Glycogen Phosphorylase B"/>
    <property type="match status" value="1"/>
</dbReference>
<dbReference type="EC" id="2.4.1.255" evidence="3"/>
<feature type="repeat" description="TPR" evidence="8">
    <location>
        <begin position="141"/>
        <end position="174"/>
    </location>
</feature>
<dbReference type="PROSITE" id="PS50005">
    <property type="entry name" value="TPR"/>
    <property type="match status" value="8"/>
</dbReference>
<feature type="repeat" description="TPR" evidence="8">
    <location>
        <begin position="73"/>
        <end position="106"/>
    </location>
</feature>
<dbReference type="InterPro" id="IPR029489">
    <property type="entry name" value="OGT/SEC/SPY_C"/>
</dbReference>
<keyword evidence="5" id="KW-0808">Transferase</keyword>
<dbReference type="Pfam" id="PF00515">
    <property type="entry name" value="TPR_1"/>
    <property type="match status" value="1"/>
</dbReference>
<comment type="pathway">
    <text evidence="1">Protein modification; protein glycosylation.</text>
</comment>
<feature type="domain" description="O-GlcNAc transferase C-terminal" evidence="9">
    <location>
        <begin position="551"/>
        <end position="737"/>
    </location>
</feature>
<dbReference type="CAZy" id="GT41">
    <property type="family name" value="Glycosyltransferase Family 41"/>
</dbReference>
<dbReference type="eggNOG" id="COG0457">
    <property type="taxonomic scope" value="Bacteria"/>
</dbReference>
<keyword evidence="4" id="KW-0328">Glycosyltransferase</keyword>
<sequence length="761" mass="85198">MNPQLQMMLQQALQSFQNGNYERADSILVKIIKADSKNLPALHVLGLIKASQKKYQEAADLLSKAARLNPNEASIQYNLAKSLADCGSFRESIPHHKKAVELMPNNPEALLNYAITLGALASYEEALNVLDKAILIQPNYAEAFLNHGLILAALNRLEDANISFDSAIRLNPSSSESCFNKGIVLTKLNKLDEALNAYISAIHLNPDYLDAWLNRGVVLHALKCYGEAIDAFNMVIKLNPNHFQAWFNKGASLKELQRYEEALIAYDNSINLNVEYSDAWVNKAAALHELKRFNESIEAYQHALKLNPKIDWVEGDLLHTKMKVCLWDDFDESLADLMSKVRTGEKSITPFPLLSLVDDGLLQKQCSTIYANSKFPLNAKLGPLNKLLQKERIRIGYFSADFRNHAVSALTAQLFELHNKQKFEIIAFSYGPDDQSLMRNRLSKAFDQFLDIGSQSDMQIAKLSRDLGIDIAIDLGGFTTDSRPGIFSYRAAPIQAGYIGYLGTMGANYMDYLFADKTIIPHEAEQYYSEKIVYLPSYQVNDTNRKISDEIFSRESLGLPKDEFVFACFNNNYKILPATFNSWMNILKATPKSVLYLYADNPWSKDNLMKEAEARGVKADRLIFGGRIDADQYLARYRACDLFLDTAPYNAGTTASDALWAGLPVLTLIGQSFPSRVASSLLNAVGLPELVTSSAAEYEIRAIELAMNPEMMSAIKLKLVNNQLTTLLFDTPRFTESIEAVYTKMYGDYQSNVGPNHISLG</sequence>
<proteinExistence type="inferred from homology"/>
<dbReference type="SMART" id="SM00028">
    <property type="entry name" value="TPR"/>
    <property type="match status" value="9"/>
</dbReference>
<evidence type="ECO:0000313" key="10">
    <source>
        <dbReference type="EMBL" id="ABP35040.1"/>
    </source>
</evidence>
<evidence type="ECO:0000256" key="4">
    <source>
        <dbReference type="ARBA" id="ARBA00022676"/>
    </source>
</evidence>
<evidence type="ECO:0000259" key="9">
    <source>
        <dbReference type="Pfam" id="PF13844"/>
    </source>
</evidence>
<evidence type="ECO:0000313" key="11">
    <source>
        <dbReference type="Proteomes" id="UP000000231"/>
    </source>
</evidence>
<dbReference type="GO" id="GO:0097363">
    <property type="term" value="F:protein O-acetylglucosaminyltransferase activity"/>
    <property type="evidence" value="ECO:0007669"/>
    <property type="project" value="UniProtKB-EC"/>
</dbReference>
<dbReference type="UniPathway" id="UPA00378"/>
<evidence type="ECO:0000256" key="3">
    <source>
        <dbReference type="ARBA" id="ARBA00011970"/>
    </source>
</evidence>
<evidence type="ECO:0000256" key="6">
    <source>
        <dbReference type="ARBA" id="ARBA00022737"/>
    </source>
</evidence>
<evidence type="ECO:0000256" key="7">
    <source>
        <dbReference type="ARBA" id="ARBA00022803"/>
    </source>
</evidence>
<dbReference type="EMBL" id="CP000655">
    <property type="protein sequence ID" value="ABP35040.1"/>
    <property type="molecule type" value="Genomic_DNA"/>
</dbReference>
<feature type="repeat" description="TPR" evidence="8">
    <location>
        <begin position="209"/>
        <end position="242"/>
    </location>
</feature>
<dbReference type="HOGENOM" id="CLU_001721_5_2_4"/>
<accession>A4SZX6</accession>
<organism evidence="10 11">
    <name type="scientific">Polynucleobacter asymbioticus (strain DSM 18221 / CIP 109841 / QLW-P1DMWA-1)</name>
    <name type="common">Polynucleobacter necessarius subsp. asymbioticus</name>
    <dbReference type="NCBI Taxonomy" id="312153"/>
    <lineage>
        <taxon>Bacteria</taxon>
        <taxon>Pseudomonadati</taxon>
        <taxon>Pseudomonadota</taxon>
        <taxon>Betaproteobacteria</taxon>
        <taxon>Burkholderiales</taxon>
        <taxon>Burkholderiaceae</taxon>
        <taxon>Polynucleobacter</taxon>
    </lineage>
</organism>
<dbReference type="AlphaFoldDB" id="A4SZX6"/>
<dbReference type="Proteomes" id="UP000000231">
    <property type="component" value="Chromosome"/>
</dbReference>
<dbReference type="Pfam" id="PF13432">
    <property type="entry name" value="TPR_16"/>
    <property type="match status" value="1"/>
</dbReference>
<dbReference type="Pfam" id="PF13414">
    <property type="entry name" value="TPR_11"/>
    <property type="match status" value="1"/>
</dbReference>
<dbReference type="SUPFAM" id="SSF48439">
    <property type="entry name" value="Protein prenylyltransferase"/>
    <property type="match status" value="1"/>
</dbReference>
<keyword evidence="7 8" id="KW-0802">TPR repeat</keyword>
<dbReference type="Pfam" id="PF13844">
    <property type="entry name" value="Glyco_transf_41"/>
    <property type="match status" value="2"/>
</dbReference>
<dbReference type="RefSeq" id="WP_011903663.1">
    <property type="nucleotide sequence ID" value="NC_009379.1"/>
</dbReference>
<evidence type="ECO:0000256" key="8">
    <source>
        <dbReference type="PROSITE-ProRule" id="PRU00339"/>
    </source>
</evidence>
<feature type="repeat" description="TPR" evidence="8">
    <location>
        <begin position="277"/>
        <end position="310"/>
    </location>
</feature>
<feature type="repeat" description="TPR" evidence="8">
    <location>
        <begin position="39"/>
        <end position="72"/>
    </location>
</feature>
<dbReference type="KEGG" id="pnu:Pnuc_1827"/>
<dbReference type="InterPro" id="IPR011990">
    <property type="entry name" value="TPR-like_helical_dom_sf"/>
</dbReference>
<dbReference type="SUPFAM" id="SSF53756">
    <property type="entry name" value="UDP-Glycosyltransferase/glycogen phosphorylase"/>
    <property type="match status" value="1"/>
</dbReference>
<dbReference type="Pfam" id="PF14559">
    <property type="entry name" value="TPR_19"/>
    <property type="match status" value="1"/>
</dbReference>
<keyword evidence="6" id="KW-0677">Repeat</keyword>
<dbReference type="GeneID" id="31482216"/>
<protein>
    <recommendedName>
        <fullName evidence="3">protein O-GlcNAc transferase</fullName>
        <ecNumber evidence="3">2.4.1.255</ecNumber>
    </recommendedName>
</protein>
<dbReference type="PANTHER" id="PTHR44998:SF1">
    <property type="entry name" value="UDP-N-ACETYLGLUCOSAMINE--PEPTIDE N-ACETYLGLUCOSAMINYLTRANSFERASE 110 KDA SUBUNIT"/>
    <property type="match status" value="1"/>
</dbReference>
<keyword evidence="11" id="KW-1185">Reference proteome</keyword>
<dbReference type="Pfam" id="PF13431">
    <property type="entry name" value="TPR_17"/>
    <property type="match status" value="1"/>
</dbReference>